<protein>
    <submittedName>
        <fullName evidence="1">PqqD family protein</fullName>
    </submittedName>
</protein>
<sequence length="89" mass="10159">MKLNRKLDLRKIGNKYMIVNGDAGNVDMVRVFSLNEPAAWLWQRIGENSFTIDLLVDWLCEEYDVAAETARKDVVALIDIWTKCGLVDA</sequence>
<dbReference type="AlphaFoldDB" id="A0A948TM70"/>
<organism evidence="1 2">
    <name type="scientific">Candidatus Phocaeicola excrementipullorum</name>
    <dbReference type="NCBI Taxonomy" id="2838731"/>
    <lineage>
        <taxon>Bacteria</taxon>
        <taxon>Pseudomonadati</taxon>
        <taxon>Bacteroidota</taxon>
        <taxon>Bacteroidia</taxon>
        <taxon>Bacteroidales</taxon>
        <taxon>Bacteroidaceae</taxon>
        <taxon>Phocaeicola</taxon>
    </lineage>
</organism>
<accession>A0A948TM70</accession>
<reference evidence="1" key="2">
    <citation type="submission" date="2021-04" db="EMBL/GenBank/DDBJ databases">
        <authorList>
            <person name="Gilroy R."/>
        </authorList>
    </citation>
    <scope>NUCLEOTIDE SEQUENCE</scope>
    <source>
        <strain evidence="1">8470</strain>
    </source>
</reference>
<gene>
    <name evidence="1" type="ORF">H9928_04760</name>
</gene>
<evidence type="ECO:0000313" key="1">
    <source>
        <dbReference type="EMBL" id="MBU3855859.1"/>
    </source>
</evidence>
<dbReference type="Pfam" id="PF05402">
    <property type="entry name" value="PqqD"/>
    <property type="match status" value="1"/>
</dbReference>
<reference evidence="1" key="1">
    <citation type="journal article" date="2021" name="PeerJ">
        <title>Extensive microbial diversity within the chicken gut microbiome revealed by metagenomics and culture.</title>
        <authorList>
            <person name="Gilroy R."/>
            <person name="Ravi A."/>
            <person name="Getino M."/>
            <person name="Pursley I."/>
            <person name="Horton D.L."/>
            <person name="Alikhan N.F."/>
            <person name="Baker D."/>
            <person name="Gharbi K."/>
            <person name="Hall N."/>
            <person name="Watson M."/>
            <person name="Adriaenssens E.M."/>
            <person name="Foster-Nyarko E."/>
            <person name="Jarju S."/>
            <person name="Secka A."/>
            <person name="Antonio M."/>
            <person name="Oren A."/>
            <person name="Chaudhuri R.R."/>
            <person name="La Ragione R."/>
            <person name="Hildebrand F."/>
            <person name="Pallen M.J."/>
        </authorList>
    </citation>
    <scope>NUCLEOTIDE SEQUENCE</scope>
    <source>
        <strain evidence="1">8470</strain>
    </source>
</reference>
<comment type="caution">
    <text evidence="1">The sequence shown here is derived from an EMBL/GenBank/DDBJ whole genome shotgun (WGS) entry which is preliminary data.</text>
</comment>
<dbReference type="EMBL" id="JAHLFJ010000045">
    <property type="protein sequence ID" value="MBU3855859.1"/>
    <property type="molecule type" value="Genomic_DNA"/>
</dbReference>
<dbReference type="InterPro" id="IPR008792">
    <property type="entry name" value="PQQD"/>
</dbReference>
<evidence type="ECO:0000313" key="2">
    <source>
        <dbReference type="Proteomes" id="UP000784286"/>
    </source>
</evidence>
<dbReference type="Proteomes" id="UP000784286">
    <property type="component" value="Unassembled WGS sequence"/>
</dbReference>
<name>A0A948TM70_9BACT</name>
<proteinExistence type="predicted"/>